<dbReference type="Pfam" id="PF09388">
    <property type="entry name" value="SpoOE-like"/>
    <property type="match status" value="1"/>
</dbReference>
<dbReference type="OrthoDB" id="1799488at2"/>
<dbReference type="EMBL" id="OMOF01000396">
    <property type="protein sequence ID" value="SPF49541.1"/>
    <property type="molecule type" value="Genomic_DNA"/>
</dbReference>
<dbReference type="InterPro" id="IPR018540">
    <property type="entry name" value="Spo0E-like"/>
</dbReference>
<dbReference type="InterPro" id="IPR036638">
    <property type="entry name" value="HLH_DNA-bd_sf"/>
</dbReference>
<dbReference type="GO" id="GO:0043937">
    <property type="term" value="P:regulation of sporulation"/>
    <property type="evidence" value="ECO:0007669"/>
    <property type="project" value="InterPro"/>
</dbReference>
<gene>
    <name evidence="1" type="ORF">SBF1_4550003</name>
</gene>
<proteinExistence type="predicted"/>
<organism evidence="1 2">
    <name type="scientific">Candidatus Desulfosporosinus infrequens</name>
    <dbReference type="NCBI Taxonomy" id="2043169"/>
    <lineage>
        <taxon>Bacteria</taxon>
        <taxon>Bacillati</taxon>
        <taxon>Bacillota</taxon>
        <taxon>Clostridia</taxon>
        <taxon>Eubacteriales</taxon>
        <taxon>Desulfitobacteriaceae</taxon>
        <taxon>Desulfosporosinus</taxon>
    </lineage>
</organism>
<reference evidence="2" key="1">
    <citation type="submission" date="2018-02" db="EMBL/GenBank/DDBJ databases">
        <authorList>
            <person name="Hausmann B."/>
        </authorList>
    </citation>
    <scope>NUCLEOTIDE SEQUENCE [LARGE SCALE GENOMIC DNA]</scope>
    <source>
        <strain evidence="2">Peat soil MAG SbF1</strain>
    </source>
</reference>
<dbReference type="InterPro" id="IPR037208">
    <property type="entry name" value="Spo0E-like_sf"/>
</dbReference>
<evidence type="ECO:0000313" key="1">
    <source>
        <dbReference type="EMBL" id="SPF49541.1"/>
    </source>
</evidence>
<sequence length="53" mass="6165">MNSMLILYLIENLREKLNSLAQNKPLIDPEVIHLSQLLDSFLNLYHNAQSRLS</sequence>
<dbReference type="Gene3D" id="4.10.280.10">
    <property type="entry name" value="Helix-loop-helix DNA-binding domain"/>
    <property type="match status" value="1"/>
</dbReference>
<evidence type="ECO:0000313" key="2">
    <source>
        <dbReference type="Proteomes" id="UP000238916"/>
    </source>
</evidence>
<dbReference type="GO" id="GO:0046983">
    <property type="term" value="F:protein dimerization activity"/>
    <property type="evidence" value="ECO:0007669"/>
    <property type="project" value="InterPro"/>
</dbReference>
<accession>A0A2U3LC91</accession>
<name>A0A2U3LC91_9FIRM</name>
<dbReference type="Proteomes" id="UP000238916">
    <property type="component" value="Unassembled WGS sequence"/>
</dbReference>
<dbReference type="AlphaFoldDB" id="A0A2U3LC91"/>
<protein>
    <submittedName>
        <fullName evidence="1">Spo0E like sporulation regulatory protein</fullName>
    </submittedName>
</protein>
<dbReference type="SUPFAM" id="SSF140500">
    <property type="entry name" value="BAS1536-like"/>
    <property type="match status" value="1"/>
</dbReference>